<dbReference type="EMBL" id="KN846960">
    <property type="protein sequence ID" value="KIW65297.1"/>
    <property type="molecule type" value="Genomic_DNA"/>
</dbReference>
<reference evidence="8 9" key="1">
    <citation type="submission" date="2015-01" db="EMBL/GenBank/DDBJ databases">
        <title>The Genome Sequence of Capronia semiimmersa CBS27337.</title>
        <authorList>
            <consortium name="The Broad Institute Genomics Platform"/>
            <person name="Cuomo C."/>
            <person name="de Hoog S."/>
            <person name="Gorbushina A."/>
            <person name="Stielow B."/>
            <person name="Teixiera M."/>
            <person name="Abouelleil A."/>
            <person name="Chapman S.B."/>
            <person name="Priest M."/>
            <person name="Young S.K."/>
            <person name="Wortman J."/>
            <person name="Nusbaum C."/>
            <person name="Birren B."/>
        </authorList>
    </citation>
    <scope>NUCLEOTIDE SEQUENCE [LARGE SCALE GENOMIC DNA]</scope>
    <source>
        <strain evidence="8 9">CBS 27337</strain>
    </source>
</reference>
<dbReference type="InterPro" id="IPR021858">
    <property type="entry name" value="Fun_TF"/>
</dbReference>
<evidence type="ECO:0000256" key="3">
    <source>
        <dbReference type="ARBA" id="ARBA00023015"/>
    </source>
</evidence>
<keyword evidence="1" id="KW-0479">Metal-binding</keyword>
<protein>
    <recommendedName>
        <fullName evidence="7">Zn(2)-C6 fungal-type domain-containing protein</fullName>
    </recommendedName>
</protein>
<dbReference type="PANTHER" id="PTHR36206">
    <property type="entry name" value="ASPERCRYPTIN BIOSYNTHESIS CLUSTER-SPECIFIC TRANSCRIPTION REGULATOR ATNN-RELATED"/>
    <property type="match status" value="1"/>
</dbReference>
<evidence type="ECO:0000313" key="8">
    <source>
        <dbReference type="EMBL" id="KIW65297.1"/>
    </source>
</evidence>
<dbReference type="InterPro" id="IPR052360">
    <property type="entry name" value="Transcr_Regulatory_Proteins"/>
</dbReference>
<dbReference type="AlphaFoldDB" id="A0A0D2DT17"/>
<dbReference type="GO" id="GO:0003677">
    <property type="term" value="F:DNA binding"/>
    <property type="evidence" value="ECO:0007669"/>
    <property type="project" value="UniProtKB-KW"/>
</dbReference>
<dbReference type="CDD" id="cd00067">
    <property type="entry name" value="GAL4"/>
    <property type="match status" value="1"/>
</dbReference>
<keyword evidence="3" id="KW-0805">Transcription regulation</keyword>
<gene>
    <name evidence="8" type="ORF">PV04_07568</name>
</gene>
<organism evidence="8 9">
    <name type="scientific">Phialophora macrospora</name>
    <dbReference type="NCBI Taxonomy" id="1851006"/>
    <lineage>
        <taxon>Eukaryota</taxon>
        <taxon>Fungi</taxon>
        <taxon>Dikarya</taxon>
        <taxon>Ascomycota</taxon>
        <taxon>Pezizomycotina</taxon>
        <taxon>Eurotiomycetes</taxon>
        <taxon>Chaetothyriomycetidae</taxon>
        <taxon>Chaetothyriales</taxon>
        <taxon>Herpotrichiellaceae</taxon>
        <taxon>Phialophora</taxon>
    </lineage>
</organism>
<dbReference type="STRING" id="5601.A0A0D2DT17"/>
<dbReference type="SMART" id="SM00066">
    <property type="entry name" value="GAL4"/>
    <property type="match status" value="1"/>
</dbReference>
<dbReference type="PANTHER" id="PTHR36206:SF12">
    <property type="entry name" value="ASPERCRYPTIN BIOSYNTHESIS CLUSTER-SPECIFIC TRANSCRIPTION REGULATOR ATNN-RELATED"/>
    <property type="match status" value="1"/>
</dbReference>
<dbReference type="PROSITE" id="PS00463">
    <property type="entry name" value="ZN2_CY6_FUNGAL_1"/>
    <property type="match status" value="1"/>
</dbReference>
<dbReference type="Pfam" id="PF11951">
    <property type="entry name" value="Fungal_trans_2"/>
    <property type="match status" value="1"/>
</dbReference>
<proteinExistence type="predicted"/>
<dbReference type="GO" id="GO:0000981">
    <property type="term" value="F:DNA-binding transcription factor activity, RNA polymerase II-specific"/>
    <property type="evidence" value="ECO:0007669"/>
    <property type="project" value="InterPro"/>
</dbReference>
<dbReference type="InterPro" id="IPR001138">
    <property type="entry name" value="Zn2Cys6_DnaBD"/>
</dbReference>
<dbReference type="InterPro" id="IPR036864">
    <property type="entry name" value="Zn2-C6_fun-type_DNA-bd_sf"/>
</dbReference>
<evidence type="ECO:0000259" key="7">
    <source>
        <dbReference type="PROSITE" id="PS50048"/>
    </source>
</evidence>
<dbReference type="GO" id="GO:0008270">
    <property type="term" value="F:zinc ion binding"/>
    <property type="evidence" value="ECO:0007669"/>
    <property type="project" value="InterPro"/>
</dbReference>
<keyword evidence="5" id="KW-0804">Transcription</keyword>
<evidence type="ECO:0000256" key="2">
    <source>
        <dbReference type="ARBA" id="ARBA00022833"/>
    </source>
</evidence>
<evidence type="ECO:0000256" key="5">
    <source>
        <dbReference type="ARBA" id="ARBA00023163"/>
    </source>
</evidence>
<dbReference type="PROSITE" id="PS50048">
    <property type="entry name" value="ZN2_CY6_FUNGAL_2"/>
    <property type="match status" value="1"/>
</dbReference>
<evidence type="ECO:0000256" key="6">
    <source>
        <dbReference type="ARBA" id="ARBA00023242"/>
    </source>
</evidence>
<keyword evidence="4" id="KW-0238">DNA-binding</keyword>
<name>A0A0D2DT17_9EURO</name>
<dbReference type="SUPFAM" id="SSF57701">
    <property type="entry name" value="Zn2/Cys6 DNA-binding domain"/>
    <property type="match status" value="1"/>
</dbReference>
<evidence type="ECO:0000313" key="9">
    <source>
        <dbReference type="Proteomes" id="UP000054266"/>
    </source>
</evidence>
<sequence>MVKARVKRHHQKVKTGCATCRFRRVKCDEEKPSCRRCIATGRTCEGYDQQSKLAVSLSWENHPWTHSWTPFVRTADGVQDSPESYGLPQLLLPPRLLVFDSNEEQQSFDFFRSRSVAEFTEVFHIDETFWNLCVLQMSMTQPALRYAVAALGAMHRVYATGNTTAIPEDTSDPQTRFALEQCNRSIKSLLERRGSEATAQKLSTLVACILYTCLASIQGHQRQSIMHLRNGMKLLDSLVQHKDVTKLPLTSYNTQIQSFLTTLSSLEVQARSLMCEEDLPAWPTRTRIRGSLSLQADIRFASLSDARNFFESVLSDFQCFVLERDANKEWLLGPGASPRRSVMDEYELLVKKHSFGVKALECFVATRDNLDRRDEKMIHMLRLHINVVEMYLRVYPLSLKHGELAWDHLEPYYLRIIHLGRQILGCTEEHLSDMLCSVSEVEKRTAQDRDPTGKTYKYPKIPPATSILKKEHHHHQQHRPVFAFSQGVVGPLSSVAVLSRSPNVRREAIALLLLYPRREGLWDSHTAGRVAWVSMCLEEEMALKLRGEHGQEGEGEGGGGTGDGFQITAASDIPAECRVRVVDVKYIGTRTGEIRYNTVQECQKGEKGKVVKILEW</sequence>
<dbReference type="Pfam" id="PF00172">
    <property type="entry name" value="Zn_clus"/>
    <property type="match status" value="1"/>
</dbReference>
<keyword evidence="6" id="KW-0539">Nucleus</keyword>
<dbReference type="Proteomes" id="UP000054266">
    <property type="component" value="Unassembled WGS sequence"/>
</dbReference>
<keyword evidence="9" id="KW-1185">Reference proteome</keyword>
<dbReference type="Gene3D" id="4.10.240.10">
    <property type="entry name" value="Zn(2)-C6 fungal-type DNA-binding domain"/>
    <property type="match status" value="1"/>
</dbReference>
<evidence type="ECO:0000256" key="1">
    <source>
        <dbReference type="ARBA" id="ARBA00022723"/>
    </source>
</evidence>
<keyword evidence="2" id="KW-0862">Zinc</keyword>
<feature type="domain" description="Zn(2)-C6 fungal-type" evidence="7">
    <location>
        <begin position="16"/>
        <end position="44"/>
    </location>
</feature>
<evidence type="ECO:0000256" key="4">
    <source>
        <dbReference type="ARBA" id="ARBA00023125"/>
    </source>
</evidence>
<dbReference type="HOGENOM" id="CLU_011409_6_0_1"/>
<accession>A0A0D2DT17</accession>